<keyword evidence="3" id="KW-1185">Reference proteome</keyword>
<protein>
    <submittedName>
        <fullName evidence="2">Carbohydrate ABC transporter substrate-binding protein, CUT1 family</fullName>
    </submittedName>
</protein>
<accession>A0A1C4VN76</accession>
<dbReference type="RefSeq" id="WP_074473189.1">
    <property type="nucleotide sequence ID" value="NZ_FMCT01000002.1"/>
</dbReference>
<evidence type="ECO:0000313" key="3">
    <source>
        <dbReference type="Proteomes" id="UP000183585"/>
    </source>
</evidence>
<feature type="chain" id="PRO_5008706105" evidence="1">
    <location>
        <begin position="23"/>
        <end position="457"/>
    </location>
</feature>
<feature type="signal peptide" evidence="1">
    <location>
        <begin position="1"/>
        <end position="22"/>
    </location>
</feature>
<dbReference type="Proteomes" id="UP000183585">
    <property type="component" value="Unassembled WGS sequence"/>
</dbReference>
<proteinExistence type="predicted"/>
<dbReference type="STRING" id="47853.TK50_28315"/>
<name>A0A1C4VN76_9ACTN</name>
<reference evidence="3" key="1">
    <citation type="submission" date="2016-06" db="EMBL/GenBank/DDBJ databases">
        <authorList>
            <person name="Varghese N."/>
            <person name="Submissions Spin"/>
        </authorList>
    </citation>
    <scope>NUCLEOTIDE SEQUENCE [LARGE SCALE GENOMIC DNA]</scope>
    <source>
        <strain evidence="3">DSM 43168</strain>
    </source>
</reference>
<evidence type="ECO:0000256" key="1">
    <source>
        <dbReference type="SAM" id="SignalP"/>
    </source>
</evidence>
<dbReference type="Gene3D" id="3.40.190.10">
    <property type="entry name" value="Periplasmic binding protein-like II"/>
    <property type="match status" value="2"/>
</dbReference>
<evidence type="ECO:0000313" key="2">
    <source>
        <dbReference type="EMBL" id="SCE85219.1"/>
    </source>
</evidence>
<keyword evidence="1" id="KW-0732">Signal</keyword>
<dbReference type="AlphaFoldDB" id="A0A1C4VN76"/>
<gene>
    <name evidence="2" type="ORF">GA0070563_102388</name>
</gene>
<dbReference type="EMBL" id="FMCT01000002">
    <property type="protein sequence ID" value="SCE85219.1"/>
    <property type="molecule type" value="Genomic_DNA"/>
</dbReference>
<dbReference type="SUPFAM" id="SSF53850">
    <property type="entry name" value="Periplasmic binding protein-like II"/>
    <property type="match status" value="1"/>
</dbReference>
<dbReference type="InterPro" id="IPR006059">
    <property type="entry name" value="SBP"/>
</dbReference>
<organism evidence="2 3">
    <name type="scientific">Micromonospora carbonacea</name>
    <dbReference type="NCBI Taxonomy" id="47853"/>
    <lineage>
        <taxon>Bacteria</taxon>
        <taxon>Bacillati</taxon>
        <taxon>Actinomycetota</taxon>
        <taxon>Actinomycetes</taxon>
        <taxon>Micromonosporales</taxon>
        <taxon>Micromonosporaceae</taxon>
        <taxon>Micromonospora</taxon>
    </lineage>
</organism>
<dbReference type="Pfam" id="PF01547">
    <property type="entry name" value="SBP_bac_1"/>
    <property type="match status" value="1"/>
</dbReference>
<sequence>MRRGALALIPVLLVGIGPAACADPPRARALSVVASWSEDGGGATDEERRRNSEAWPFLAVLDAFTAETGITYTYQGTRDVSQVLRSGVDRGRPPDVAVLPRLNDLKAYVRSGDLFPLDDVVPAGEAGLAPQLLRLPPPGAATARVYGLSVAVHAKSLIWHRTNAPGGPTVSSPPATWAELVALTRALDDRGGAPWCLGMGSQPQSGWPGTDWIEDILLHRSGQTVYQRWAAGQQAWTSPEVRGAWQAWGALVGAGRGTPNPLLVNFDVAGPGMFGSPPTCFLDHQASFIVGSYRRFLDGRPAGSAPGRPTPEFDFFPSPAFGPGDPPVREVSEDVVGMFADSPQARALIRFLAGERARQVWREASGHLAFTLNAATEAAAYPDGLPRRIARTLTTGTLCRDASDMMPAAMTAAFHSAVLQYLADPALLDSLLKELDSVRDRTPPQEWLGLPCLSPPG</sequence>